<dbReference type="Proteomes" id="UP001303946">
    <property type="component" value="Chromosome"/>
</dbReference>
<evidence type="ECO:0000313" key="3">
    <source>
        <dbReference type="Proteomes" id="UP001303946"/>
    </source>
</evidence>
<keyword evidence="1" id="KW-0732">Signal</keyword>
<gene>
    <name evidence="2" type="ORF">RXV79_12900</name>
</gene>
<proteinExistence type="predicted"/>
<organism evidence="2 3">
    <name type="scientific">Piscinibacter gummiphilus</name>
    <dbReference type="NCBI Taxonomy" id="946333"/>
    <lineage>
        <taxon>Bacteria</taxon>
        <taxon>Pseudomonadati</taxon>
        <taxon>Pseudomonadota</taxon>
        <taxon>Betaproteobacteria</taxon>
        <taxon>Burkholderiales</taxon>
        <taxon>Sphaerotilaceae</taxon>
        <taxon>Piscinibacter</taxon>
    </lineage>
</organism>
<dbReference type="RefSeq" id="WP_316703851.1">
    <property type="nucleotide sequence ID" value="NZ_CP136336.1"/>
</dbReference>
<dbReference type="PROSITE" id="PS51257">
    <property type="entry name" value="PROKAR_LIPOPROTEIN"/>
    <property type="match status" value="1"/>
</dbReference>
<sequence>MTQNRAHRRWIASLLAAVLVCLQLATAVYACATPGSATQKVAVMPEMPNCPGMTELDDQSPQLCKAHCDRDKLSVNTSPALDLTPTLAVDWLLSQLVVWLPGASIEADTLPAVMAAHTGPPLGAPPVYLAFLVLRN</sequence>
<evidence type="ECO:0000256" key="1">
    <source>
        <dbReference type="SAM" id="SignalP"/>
    </source>
</evidence>
<feature type="chain" id="PRO_5045898625" evidence="1">
    <location>
        <begin position="33"/>
        <end position="136"/>
    </location>
</feature>
<accession>A0ABZ0D6C2</accession>
<dbReference type="EMBL" id="CP136336">
    <property type="protein sequence ID" value="WOB10920.1"/>
    <property type="molecule type" value="Genomic_DNA"/>
</dbReference>
<name>A0ABZ0D6C2_9BURK</name>
<protein>
    <submittedName>
        <fullName evidence="2">Uncharacterized protein</fullName>
    </submittedName>
</protein>
<evidence type="ECO:0000313" key="2">
    <source>
        <dbReference type="EMBL" id="WOB10920.1"/>
    </source>
</evidence>
<feature type="signal peptide" evidence="1">
    <location>
        <begin position="1"/>
        <end position="32"/>
    </location>
</feature>
<keyword evidence="3" id="KW-1185">Reference proteome</keyword>
<reference evidence="2 3" key="1">
    <citation type="submission" date="2023-10" db="EMBL/GenBank/DDBJ databases">
        <title>Bacteria for the degradation of biodegradable plastic PBAT(Polybutylene adipate terephthalate).</title>
        <authorList>
            <person name="Weon H.-Y."/>
            <person name="Yeon J."/>
        </authorList>
    </citation>
    <scope>NUCLEOTIDE SEQUENCE [LARGE SCALE GENOMIC DNA]</scope>
    <source>
        <strain evidence="2 3">SBD 7-3</strain>
    </source>
</reference>